<dbReference type="AlphaFoldDB" id="A0A4Y2HTQ8"/>
<reference evidence="2 3" key="1">
    <citation type="journal article" date="2019" name="Sci. Rep.">
        <title>Orb-weaving spider Araneus ventricosus genome elucidates the spidroin gene catalogue.</title>
        <authorList>
            <person name="Kono N."/>
            <person name="Nakamura H."/>
            <person name="Ohtoshi R."/>
            <person name="Moran D.A.P."/>
            <person name="Shinohara A."/>
            <person name="Yoshida Y."/>
            <person name="Fujiwara M."/>
            <person name="Mori M."/>
            <person name="Tomita M."/>
            <person name="Arakawa K."/>
        </authorList>
    </citation>
    <scope>NUCLEOTIDE SEQUENCE [LARGE SCALE GENOMIC DNA]</scope>
</reference>
<gene>
    <name evidence="2" type="ORF">AVEN_69126_1</name>
</gene>
<evidence type="ECO:0000313" key="2">
    <source>
        <dbReference type="EMBL" id="GBM68710.1"/>
    </source>
</evidence>
<sequence>MQHENRSRSSPKFQSRPAYSRSEELHKYNSATDDIRNITCWACEGKGHASFLCNLQSPQPGSPIAPPRNIPRFSQDSNKSIKHSFFAFWELNQF</sequence>
<keyword evidence="3" id="KW-1185">Reference proteome</keyword>
<name>A0A4Y2HTQ8_ARAVE</name>
<proteinExistence type="predicted"/>
<comment type="caution">
    <text evidence="2">The sequence shown here is derived from an EMBL/GenBank/DDBJ whole genome shotgun (WGS) entry which is preliminary data.</text>
</comment>
<protein>
    <submittedName>
        <fullName evidence="2">Uncharacterized protein</fullName>
    </submittedName>
</protein>
<dbReference type="Proteomes" id="UP000499080">
    <property type="component" value="Unassembled WGS sequence"/>
</dbReference>
<evidence type="ECO:0000256" key="1">
    <source>
        <dbReference type="SAM" id="MobiDB-lite"/>
    </source>
</evidence>
<dbReference type="EMBL" id="BGPR01002159">
    <property type="protein sequence ID" value="GBM68710.1"/>
    <property type="molecule type" value="Genomic_DNA"/>
</dbReference>
<organism evidence="2 3">
    <name type="scientific">Araneus ventricosus</name>
    <name type="common">Orbweaver spider</name>
    <name type="synonym">Epeira ventricosa</name>
    <dbReference type="NCBI Taxonomy" id="182803"/>
    <lineage>
        <taxon>Eukaryota</taxon>
        <taxon>Metazoa</taxon>
        <taxon>Ecdysozoa</taxon>
        <taxon>Arthropoda</taxon>
        <taxon>Chelicerata</taxon>
        <taxon>Arachnida</taxon>
        <taxon>Araneae</taxon>
        <taxon>Araneomorphae</taxon>
        <taxon>Entelegynae</taxon>
        <taxon>Araneoidea</taxon>
        <taxon>Araneidae</taxon>
        <taxon>Araneus</taxon>
    </lineage>
</organism>
<feature type="region of interest" description="Disordered" evidence="1">
    <location>
        <begin position="1"/>
        <end position="26"/>
    </location>
</feature>
<accession>A0A4Y2HTQ8</accession>
<evidence type="ECO:0000313" key="3">
    <source>
        <dbReference type="Proteomes" id="UP000499080"/>
    </source>
</evidence>